<proteinExistence type="predicted"/>
<organism evidence="1 2">
    <name type="scientific">Salmonella phage vB_SenS_SB13</name>
    <dbReference type="NCBI Taxonomy" id="2591135"/>
    <lineage>
        <taxon>Viruses</taxon>
        <taxon>Duplodnaviria</taxon>
        <taxon>Heunggongvirae</taxon>
        <taxon>Uroviricota</taxon>
        <taxon>Caudoviricetes</taxon>
        <taxon>Demerecviridae</taxon>
        <taxon>Markadamsvirinae</taxon>
        <taxon>Epseptimavirus</taxon>
        <taxon>Epseptimavirus SB13</taxon>
    </lineage>
</organism>
<dbReference type="Proteomes" id="UP000327388">
    <property type="component" value="Segment"/>
</dbReference>
<sequence>MGRSANPMRFWEELRKGQRCWCFSTSLLRFWG</sequence>
<dbReference type="RefSeq" id="YP_009848180.1">
    <property type="nucleotide sequence ID" value="NC_048781.1"/>
</dbReference>
<protein>
    <submittedName>
        <fullName evidence="1">Uncharacterized protein</fullName>
    </submittedName>
</protein>
<reference evidence="1 2" key="1">
    <citation type="submission" date="2019-05" db="EMBL/GenBank/DDBJ databases">
        <title>Whole genome sequence analysis of broad host range Salmonella enterica bacteriophages.</title>
        <authorList>
            <person name="Bhandare S.G."/>
            <person name="Colavecchio A."/>
            <person name="Emond-Rheault J.-G."/>
            <person name="Hamel J."/>
            <person name="Kukavica-Ibrulj I."/>
            <person name="Boyle B."/>
            <person name="Levesque R.C."/>
            <person name="Goodridge L."/>
        </authorList>
    </citation>
    <scope>NUCLEOTIDE SEQUENCE [LARGE SCALE GENOMIC DNA]</scope>
</reference>
<name>A0A5J6TD99_9CAUD</name>
<accession>A0A5J6TD99</accession>
<dbReference type="GeneID" id="55618598"/>
<evidence type="ECO:0000313" key="2">
    <source>
        <dbReference type="Proteomes" id="UP000327388"/>
    </source>
</evidence>
<dbReference type="KEGG" id="vg:55618598"/>
<keyword evidence="2" id="KW-1185">Reference proteome</keyword>
<dbReference type="EMBL" id="MK947459">
    <property type="protein sequence ID" value="QFG07707.1"/>
    <property type="molecule type" value="Genomic_DNA"/>
</dbReference>
<evidence type="ECO:0000313" key="1">
    <source>
        <dbReference type="EMBL" id="QFG07707.1"/>
    </source>
</evidence>